<protein>
    <submittedName>
        <fullName evidence="2">Uncharacterized protein</fullName>
    </submittedName>
</protein>
<reference evidence="2 3" key="1">
    <citation type="submission" date="2014-06" db="EMBL/GenBank/DDBJ databases">
        <authorList>
            <person name="Swart Estienne"/>
        </authorList>
    </citation>
    <scope>NUCLEOTIDE SEQUENCE [LARGE SCALE GENOMIC DNA]</scope>
    <source>
        <strain evidence="2 3">130c</strain>
    </source>
</reference>
<organism evidence="2 3">
    <name type="scientific">Stylonychia lemnae</name>
    <name type="common">Ciliate</name>
    <dbReference type="NCBI Taxonomy" id="5949"/>
    <lineage>
        <taxon>Eukaryota</taxon>
        <taxon>Sar</taxon>
        <taxon>Alveolata</taxon>
        <taxon>Ciliophora</taxon>
        <taxon>Intramacronucleata</taxon>
        <taxon>Spirotrichea</taxon>
        <taxon>Stichotrichia</taxon>
        <taxon>Sporadotrichida</taxon>
        <taxon>Oxytrichidae</taxon>
        <taxon>Stylonychinae</taxon>
        <taxon>Stylonychia</taxon>
    </lineage>
</organism>
<feature type="coiled-coil region" evidence="1">
    <location>
        <begin position="538"/>
        <end position="565"/>
    </location>
</feature>
<keyword evidence="3" id="KW-1185">Reference proteome</keyword>
<gene>
    <name evidence="2" type="primary">Contig5027.g5378</name>
    <name evidence="2" type="ORF">STYLEM_17537</name>
</gene>
<dbReference type="AlphaFoldDB" id="A0A078B2F6"/>
<sequence length="568" mass="67341">MLSDLLINLNFNLRIDYNKFKFLLETIGQEYNFQMIVKKVTIDSIEKYQELQSQQDMMKNCILTGIQFSYSDQSISNGSSNSQATVNTITQIIQPSLFIYTLESFQYLKYLSLNCDCLQLDQDEISNFKLPENIKKVGFINISNESLDLLDKIKQIHKLVLTQIKSDIDEKLFIEKLSKVDTNKLCIFGKPSFKQDIFNQLAEGKFKIFIIDVVNITPKTQANLLINVLKKFEPKKFAISNPILVHIDSESVLDIIQILSYYLNYIRFDIIGMNRGSNFQQELGPMNPNESKLKAIFCNKTIKDDALMMKLIIKLNNIPSLEQIYLRFSQHQFETSQFLRAFNISKDINIMFSKDSIYKLDYSMGVRKKEFYDFFKYEGKLSQDIYPRLYKSPFKIYSFYKFIFTDAYITRNDLGRIFDHINSKETQNLTFTFEFKQPLKILSNLIMELRRGMQPQRLNFYNIDSTEENDKLMIYAIEYHPEIFQKCNIHYKFHSLFERFFDELIKHQKFSLNFSNYQQEISREQAIILQKECKYHKIEFNLADKKKEEKQLSQLEIEIEEEKGNEEN</sequence>
<dbReference type="EMBL" id="CCKQ01016542">
    <property type="protein sequence ID" value="CDW88416.1"/>
    <property type="molecule type" value="Genomic_DNA"/>
</dbReference>
<accession>A0A078B2F6</accession>
<evidence type="ECO:0000313" key="3">
    <source>
        <dbReference type="Proteomes" id="UP000039865"/>
    </source>
</evidence>
<name>A0A078B2F6_STYLE</name>
<dbReference type="Proteomes" id="UP000039865">
    <property type="component" value="Unassembled WGS sequence"/>
</dbReference>
<dbReference type="InParanoid" id="A0A078B2F6"/>
<evidence type="ECO:0000256" key="1">
    <source>
        <dbReference type="SAM" id="Coils"/>
    </source>
</evidence>
<evidence type="ECO:0000313" key="2">
    <source>
        <dbReference type="EMBL" id="CDW88416.1"/>
    </source>
</evidence>
<keyword evidence="1" id="KW-0175">Coiled coil</keyword>
<proteinExistence type="predicted"/>